<dbReference type="Proteomes" id="UP000198287">
    <property type="component" value="Unassembled WGS sequence"/>
</dbReference>
<evidence type="ECO:0000256" key="1">
    <source>
        <dbReference type="SAM" id="Phobius"/>
    </source>
</evidence>
<feature type="transmembrane region" description="Helical" evidence="1">
    <location>
        <begin position="130"/>
        <end position="152"/>
    </location>
</feature>
<dbReference type="AlphaFoldDB" id="A0A226DXQ8"/>
<keyword evidence="1" id="KW-0472">Membrane</keyword>
<evidence type="ECO:0000313" key="3">
    <source>
        <dbReference type="Proteomes" id="UP000198287"/>
    </source>
</evidence>
<evidence type="ECO:0000313" key="2">
    <source>
        <dbReference type="EMBL" id="OXA49006.1"/>
    </source>
</evidence>
<protein>
    <submittedName>
        <fullName evidence="2">Uncharacterized protein</fullName>
    </submittedName>
</protein>
<name>A0A226DXQ8_FOLCA</name>
<comment type="caution">
    <text evidence="2">The sequence shown here is derived from an EMBL/GenBank/DDBJ whole genome shotgun (WGS) entry which is preliminary data.</text>
</comment>
<dbReference type="EMBL" id="LNIX01000011">
    <property type="protein sequence ID" value="OXA49006.1"/>
    <property type="molecule type" value="Genomic_DNA"/>
</dbReference>
<gene>
    <name evidence="2" type="ORF">Fcan01_16594</name>
</gene>
<reference evidence="2 3" key="1">
    <citation type="submission" date="2015-12" db="EMBL/GenBank/DDBJ databases">
        <title>The genome of Folsomia candida.</title>
        <authorList>
            <person name="Faddeeva A."/>
            <person name="Derks M.F."/>
            <person name="Anvar Y."/>
            <person name="Smit S."/>
            <person name="Van Straalen N."/>
            <person name="Roelofs D."/>
        </authorList>
    </citation>
    <scope>NUCLEOTIDE SEQUENCE [LARGE SCALE GENOMIC DNA]</scope>
    <source>
        <strain evidence="2 3">VU population</strain>
        <tissue evidence="2">Whole body</tissue>
    </source>
</reference>
<keyword evidence="3" id="KW-1185">Reference proteome</keyword>
<keyword evidence="1" id="KW-1133">Transmembrane helix</keyword>
<keyword evidence="1" id="KW-0812">Transmembrane</keyword>
<sequence>MLIEDIYLVKRNLNNGSYYRCLPVKWDCKQEKIGLHGAKSQKGVLLSLCVNCLLLFCRLFATFVNSRSIVAQSEAALGAIAYLTLFMIRCDLPVDHVAVKLVDFLIRQPNVKSGKKGGTKTPKLQLGIRFLYWAAELTGLLISAILGILSFIRPCQPILLSSLFCTKANALRHEAIHVGNVFFATIEFMFTTSNY</sequence>
<accession>A0A226DXQ8</accession>
<organism evidence="2 3">
    <name type="scientific">Folsomia candida</name>
    <name type="common">Springtail</name>
    <dbReference type="NCBI Taxonomy" id="158441"/>
    <lineage>
        <taxon>Eukaryota</taxon>
        <taxon>Metazoa</taxon>
        <taxon>Ecdysozoa</taxon>
        <taxon>Arthropoda</taxon>
        <taxon>Hexapoda</taxon>
        <taxon>Collembola</taxon>
        <taxon>Entomobryomorpha</taxon>
        <taxon>Isotomoidea</taxon>
        <taxon>Isotomidae</taxon>
        <taxon>Proisotominae</taxon>
        <taxon>Folsomia</taxon>
    </lineage>
</organism>
<proteinExistence type="predicted"/>